<dbReference type="CDD" id="cd00130">
    <property type="entry name" value="PAS"/>
    <property type="match status" value="4"/>
</dbReference>
<dbReference type="InterPro" id="IPR013655">
    <property type="entry name" value="PAS_fold_3"/>
</dbReference>
<dbReference type="GO" id="GO:0000155">
    <property type="term" value="F:phosphorelay sensor kinase activity"/>
    <property type="evidence" value="ECO:0007669"/>
    <property type="project" value="InterPro"/>
</dbReference>
<dbReference type="InterPro" id="IPR000014">
    <property type="entry name" value="PAS"/>
</dbReference>
<dbReference type="PROSITE" id="PS50112">
    <property type="entry name" value="PAS"/>
    <property type="match status" value="4"/>
</dbReference>
<feature type="domain" description="PAC" evidence="8">
    <location>
        <begin position="899"/>
        <end position="950"/>
    </location>
</feature>
<dbReference type="AlphaFoldDB" id="H7FQW0"/>
<dbReference type="Pfam" id="PF00512">
    <property type="entry name" value="HisKA"/>
    <property type="match status" value="1"/>
</dbReference>
<evidence type="ECO:0000259" key="8">
    <source>
        <dbReference type="PROSITE" id="PS50113"/>
    </source>
</evidence>
<protein>
    <recommendedName>
        <fullName evidence="2">histidine kinase</fullName>
        <ecNumber evidence="2">2.7.13.3</ecNumber>
    </recommendedName>
</protein>
<dbReference type="PROSITE" id="PS50109">
    <property type="entry name" value="HIS_KIN"/>
    <property type="match status" value="1"/>
</dbReference>
<dbReference type="PANTHER" id="PTHR43304:SF1">
    <property type="entry name" value="PAC DOMAIN-CONTAINING PROTEIN"/>
    <property type="match status" value="1"/>
</dbReference>
<dbReference type="Gene3D" id="3.30.565.10">
    <property type="entry name" value="Histidine kinase-like ATPase, C-terminal domain"/>
    <property type="match status" value="1"/>
</dbReference>
<comment type="catalytic activity">
    <reaction evidence="1">
        <text>ATP + protein L-histidine = ADP + protein N-phospho-L-histidine.</text>
        <dbReference type="EC" id="2.7.13.3"/>
    </reaction>
</comment>
<evidence type="ECO:0000256" key="4">
    <source>
        <dbReference type="ARBA" id="ARBA00022679"/>
    </source>
</evidence>
<dbReference type="PROSITE" id="PS50113">
    <property type="entry name" value="PAC"/>
    <property type="match status" value="6"/>
</dbReference>
<feature type="domain" description="PAC" evidence="8">
    <location>
        <begin position="240"/>
        <end position="290"/>
    </location>
</feature>
<dbReference type="SMART" id="SM00086">
    <property type="entry name" value="PAC"/>
    <property type="match status" value="6"/>
</dbReference>
<keyword evidence="5 9" id="KW-0418">Kinase</keyword>
<comment type="caution">
    <text evidence="9">The sequence shown here is derived from an EMBL/GenBank/DDBJ whole genome shotgun (WGS) entry which is preliminary data.</text>
</comment>
<dbReference type="RefSeq" id="WP_007137660.1">
    <property type="nucleotide sequence ID" value="NZ_AHKF01000016.1"/>
</dbReference>
<dbReference type="eggNOG" id="COG2205">
    <property type="taxonomic scope" value="Bacteria"/>
</dbReference>
<dbReference type="InterPro" id="IPR004358">
    <property type="entry name" value="Sig_transdc_His_kin-like_C"/>
</dbReference>
<dbReference type="EC" id="2.7.13.3" evidence="2"/>
<evidence type="ECO:0000256" key="5">
    <source>
        <dbReference type="ARBA" id="ARBA00022777"/>
    </source>
</evidence>
<dbReference type="CDD" id="cd00082">
    <property type="entry name" value="HisKA"/>
    <property type="match status" value="1"/>
</dbReference>
<dbReference type="InterPro" id="IPR036890">
    <property type="entry name" value="HATPase_C_sf"/>
</dbReference>
<dbReference type="PANTHER" id="PTHR43304">
    <property type="entry name" value="PHYTOCHROME-LIKE PROTEIN CPH1"/>
    <property type="match status" value="1"/>
</dbReference>
<dbReference type="InterPro" id="IPR000700">
    <property type="entry name" value="PAS-assoc_C"/>
</dbReference>
<evidence type="ECO:0000259" key="6">
    <source>
        <dbReference type="PROSITE" id="PS50109"/>
    </source>
</evidence>
<evidence type="ECO:0000256" key="3">
    <source>
        <dbReference type="ARBA" id="ARBA00022553"/>
    </source>
</evidence>
<dbReference type="OrthoDB" id="9808408at2"/>
<evidence type="ECO:0000313" key="10">
    <source>
        <dbReference type="Proteomes" id="UP000005566"/>
    </source>
</evidence>
<dbReference type="PATRIC" id="fig|1086011.3.peg.1452"/>
<sequence>METSAFIQNKTDEINFTKNKNEFNSILLFLSEVCEVPYVYLTIKGVNNKTKDYRIGFDNSVSDDVLSMLDTVTLQNKSSVFSSDNKVSKIKLALLNNSESHFAFFAGFPILNQNGSVVGSLSLMNLVPHKITALQNKVIAQSIINIQSIINLMDQNTELQNNINDKTIQFEIHNANSIEITYKLDDNGIITEVSKKWETILGHKTQTIIGTNFTEFIHPEDLKICTQAVKNLIEHKTRKEELTYRIKHLSGNFVWHSAILTIVNTKNGFYFVGNCRDITEHIESKLRLEEQKKFYITILDSLPTAVAVFDENRKYLYLNPTSIKNEELRNFIIGKDDFEYAVHTGRSSSFAELRRKQFLEALDSKELIEWQDEITNANGSIITNKRKYNPVFREDGTLEMMVGFGTDITQSVKIQKEILESKQLLQRILENVAVGILVQGPDSEIIENNQAACEMLGLSQDQLLGKTSFDSHWKVIHSDGTDFRAEEHPVPKAIKELKRIEGVVMGVFRPIQNDFVWLLVDAIPVFNDNNTLLYVICSFNNITNQKNAENELKISNERFLYSNKASSDVIWDWDLASQKVFYGDGYYEHFGFELNNTINNLGNHSHLVHPLDRDKTYASISAAILSKSDSWEYEYRHLKSDNSYAIVKDTAYIVRNEQGNAIRIIGAMKNITDKRKLEYELQQSEEQFKGAFNHSAAGMALINTEGYYIEVNERLIEILGYTSAEMKSLKLNSLVHKFDLKQLLIFKEKLDSEKISKFNIEIRFIHKNKTWIWTHLSVSIIKNSANKYYISQFIDITQRKKIEAENKLLLDENNRNKQIQLDEAKNLYRLLANNTVDLVCLHDLESFFEYVSPSVKKLVGYQPEELIGKAPRDFVHPEDLERFQESMRTNDFWKNKISKNENYRFKHADGGYIWLQTTTILLEKNGTAVGFQTNGRDVTKELEAKQIIEKALIKERKLNELRTNLVSTISHEFRTPMTTIRTSAELIKMYLKGQNIENELRVQKRVDVITHEIDRIVELMNAVLTISKEDSGKTSYSPTVLDLKALCKEVIEEDYMETENNMNVAMICTGNNFLVFADKNLMHYSISNILNNAFKYSKNSKNVTLNIISTESDCKIEVIDYGIGIPKKDQDKLFNTFFRASNTDGIQGTGLGLHIVKNFVEKNNGTVTLESEIGIGTMVTMQFQLHKLVGNE</sequence>
<feature type="domain" description="PAC" evidence="8">
    <location>
        <begin position="631"/>
        <end position="683"/>
    </location>
</feature>
<feature type="domain" description="PAS" evidence="7">
    <location>
        <begin position="684"/>
        <end position="726"/>
    </location>
</feature>
<gene>
    <name evidence="9" type="ORF">HJ01_01483</name>
</gene>
<dbReference type="STRING" id="1086011.HJ01_01483"/>
<evidence type="ECO:0000256" key="1">
    <source>
        <dbReference type="ARBA" id="ARBA00000085"/>
    </source>
</evidence>
<feature type="domain" description="PAC" evidence="8">
    <location>
        <begin position="368"/>
        <end position="420"/>
    </location>
</feature>
<feature type="domain" description="PAC" evidence="8">
    <location>
        <begin position="758"/>
        <end position="808"/>
    </location>
</feature>
<proteinExistence type="predicted"/>
<dbReference type="NCBIfam" id="TIGR00229">
    <property type="entry name" value="sensory_box"/>
    <property type="match status" value="4"/>
</dbReference>
<feature type="domain" description="PAS" evidence="7">
    <location>
        <begin position="824"/>
        <end position="888"/>
    </location>
</feature>
<dbReference type="InterPro" id="IPR003661">
    <property type="entry name" value="HisK_dim/P_dom"/>
</dbReference>
<dbReference type="InterPro" id="IPR036097">
    <property type="entry name" value="HisK_dim/P_sf"/>
</dbReference>
<feature type="domain" description="PAS" evidence="7">
    <location>
        <begin position="421"/>
        <end position="497"/>
    </location>
</feature>
<dbReference type="InterPro" id="IPR005467">
    <property type="entry name" value="His_kinase_dom"/>
</dbReference>
<dbReference type="CDD" id="cd00075">
    <property type="entry name" value="HATPase"/>
    <property type="match status" value="1"/>
</dbReference>
<dbReference type="EMBL" id="AHKF01000016">
    <property type="protein sequence ID" value="EIA09097.1"/>
    <property type="molecule type" value="Genomic_DNA"/>
</dbReference>
<dbReference type="Proteomes" id="UP000005566">
    <property type="component" value="Unassembled WGS sequence"/>
</dbReference>
<dbReference type="Pfam" id="PF13426">
    <property type="entry name" value="PAS_9"/>
    <property type="match status" value="2"/>
</dbReference>
<feature type="domain" description="Histidine kinase" evidence="6">
    <location>
        <begin position="968"/>
        <end position="1187"/>
    </location>
</feature>
<dbReference type="eggNOG" id="COG3290">
    <property type="taxonomic scope" value="Bacteria"/>
</dbReference>
<evidence type="ECO:0000313" key="9">
    <source>
        <dbReference type="EMBL" id="EIA09097.1"/>
    </source>
</evidence>
<accession>H7FQW0</accession>
<keyword evidence="10" id="KW-1185">Reference proteome</keyword>
<dbReference type="SUPFAM" id="SSF55874">
    <property type="entry name" value="ATPase domain of HSP90 chaperone/DNA topoisomerase II/histidine kinase"/>
    <property type="match status" value="1"/>
</dbReference>
<dbReference type="InterPro" id="IPR035965">
    <property type="entry name" value="PAS-like_dom_sf"/>
</dbReference>
<dbReference type="InterPro" id="IPR013656">
    <property type="entry name" value="PAS_4"/>
</dbReference>
<dbReference type="SMART" id="SM00388">
    <property type="entry name" value="HisKA"/>
    <property type="match status" value="1"/>
</dbReference>
<dbReference type="SUPFAM" id="SSF55785">
    <property type="entry name" value="PYP-like sensor domain (PAS domain)"/>
    <property type="match status" value="6"/>
</dbReference>
<dbReference type="SUPFAM" id="SSF47384">
    <property type="entry name" value="Homodimeric domain of signal transducing histidine kinase"/>
    <property type="match status" value="1"/>
</dbReference>
<dbReference type="InterPro" id="IPR001610">
    <property type="entry name" value="PAC"/>
</dbReference>
<reference evidence="9 10" key="1">
    <citation type="journal article" date="2014" name="Acta Crystallogr. D">
        <title>Structure-based characterization and antifreeze properties of a hyperactive ice-binding protein from the Antarctic bacterium Flavobacterium frigoris PS1.</title>
        <authorList>
            <person name="Do H."/>
            <person name="Kim S.J."/>
            <person name="Kim H.J."/>
            <person name="Lee J.H."/>
        </authorList>
    </citation>
    <scope>NUCLEOTIDE SEQUENCE [LARGE SCALE GENOMIC DNA]</scope>
    <source>
        <strain evidence="9 10">PS1</strain>
    </source>
</reference>
<feature type="domain" description="PAC" evidence="8">
    <location>
        <begin position="498"/>
        <end position="554"/>
    </location>
</feature>
<dbReference type="Gene3D" id="3.30.450.20">
    <property type="entry name" value="PAS domain"/>
    <property type="match status" value="6"/>
</dbReference>
<dbReference type="InterPro" id="IPR052162">
    <property type="entry name" value="Sensor_kinase/Photoreceptor"/>
</dbReference>
<name>H7FQW0_FLAFP</name>
<feature type="domain" description="PAS" evidence="7">
    <location>
        <begin position="182"/>
        <end position="236"/>
    </location>
</feature>
<keyword evidence="4" id="KW-0808">Transferase</keyword>
<dbReference type="Pfam" id="PF02518">
    <property type="entry name" value="HATPase_c"/>
    <property type="match status" value="1"/>
</dbReference>
<dbReference type="Pfam" id="PF08448">
    <property type="entry name" value="PAS_4"/>
    <property type="match status" value="1"/>
</dbReference>
<evidence type="ECO:0000256" key="2">
    <source>
        <dbReference type="ARBA" id="ARBA00012438"/>
    </source>
</evidence>
<dbReference type="SMART" id="SM00387">
    <property type="entry name" value="HATPase_c"/>
    <property type="match status" value="1"/>
</dbReference>
<dbReference type="Pfam" id="PF08447">
    <property type="entry name" value="PAS_3"/>
    <property type="match status" value="3"/>
</dbReference>
<keyword evidence="3" id="KW-0597">Phosphoprotein</keyword>
<organism evidence="9 10">
    <name type="scientific">Flavobacterium frigoris (strain PS1)</name>
    <dbReference type="NCBI Taxonomy" id="1086011"/>
    <lineage>
        <taxon>Bacteria</taxon>
        <taxon>Pseudomonadati</taxon>
        <taxon>Bacteroidota</taxon>
        <taxon>Flavobacteriia</taxon>
        <taxon>Flavobacteriales</taxon>
        <taxon>Flavobacteriaceae</taxon>
        <taxon>Flavobacterium</taxon>
    </lineage>
</organism>
<evidence type="ECO:0000259" key="7">
    <source>
        <dbReference type="PROSITE" id="PS50112"/>
    </source>
</evidence>
<dbReference type="InterPro" id="IPR003594">
    <property type="entry name" value="HATPase_dom"/>
</dbReference>
<dbReference type="PRINTS" id="PR00344">
    <property type="entry name" value="BCTRLSENSOR"/>
</dbReference>
<dbReference type="SMART" id="SM00091">
    <property type="entry name" value="PAS"/>
    <property type="match status" value="5"/>
</dbReference>
<dbReference type="Gene3D" id="1.10.287.130">
    <property type="match status" value="1"/>
</dbReference>